<protein>
    <submittedName>
        <fullName evidence="2">Autotransporter outer membrane beta-barrel domain-containing protein</fullName>
    </submittedName>
</protein>
<dbReference type="SUPFAM" id="SSF103515">
    <property type="entry name" value="Autotransporter"/>
    <property type="match status" value="1"/>
</dbReference>
<dbReference type="InterPro" id="IPR006315">
    <property type="entry name" value="OM_autotransptr_brl_dom"/>
</dbReference>
<comment type="caution">
    <text evidence="2">The sequence shown here is derived from an EMBL/GenBank/DDBJ whole genome shotgun (WGS) entry which is preliminary data.</text>
</comment>
<dbReference type="InterPro" id="IPR005546">
    <property type="entry name" value="Autotransporte_beta"/>
</dbReference>
<dbReference type="Proteomes" id="UP001524586">
    <property type="component" value="Unassembled WGS sequence"/>
</dbReference>
<keyword evidence="3" id="KW-1185">Reference proteome</keyword>
<accession>A0ABT1U0I0</accession>
<dbReference type="NCBIfam" id="TIGR01414">
    <property type="entry name" value="autotrans_barl"/>
    <property type="match status" value="1"/>
</dbReference>
<reference evidence="2 3" key="1">
    <citation type="submission" date="2022-07" db="EMBL/GenBank/DDBJ databases">
        <title>Methylomonas rivi sp. nov., Methylomonas rosea sp. nov., Methylomonas aureus sp. nov. and Methylomonas subterranea sp. nov., four novel methanotrophs isolated from a freshwater creek and the deep terrestrial subsurface.</title>
        <authorList>
            <person name="Abin C."/>
            <person name="Sankaranarayanan K."/>
            <person name="Garner C."/>
            <person name="Sindelar R."/>
            <person name="Kotary K."/>
            <person name="Garner R."/>
            <person name="Barclay S."/>
            <person name="Lawson P."/>
            <person name="Krumholz L."/>
        </authorList>
    </citation>
    <scope>NUCLEOTIDE SEQUENCE [LARGE SCALE GENOMIC DNA]</scope>
    <source>
        <strain evidence="2 3">WSC-6</strain>
    </source>
</reference>
<dbReference type="RefSeq" id="WP_256613467.1">
    <property type="nucleotide sequence ID" value="NZ_JANIBK010000004.1"/>
</dbReference>
<gene>
    <name evidence="2" type="ORF">NP596_01675</name>
</gene>
<dbReference type="Pfam" id="PF03797">
    <property type="entry name" value="Autotransporter"/>
    <property type="match status" value="1"/>
</dbReference>
<dbReference type="PROSITE" id="PS51208">
    <property type="entry name" value="AUTOTRANSPORTER"/>
    <property type="match status" value="1"/>
</dbReference>
<evidence type="ECO:0000259" key="1">
    <source>
        <dbReference type="PROSITE" id="PS51208"/>
    </source>
</evidence>
<evidence type="ECO:0000313" key="3">
    <source>
        <dbReference type="Proteomes" id="UP001524586"/>
    </source>
</evidence>
<sequence>MNNDLKRNGTVQSGCARDWRFSPRFPTVTVSSLVFIAAALSGRFVAAQTFNDASTAELDRICRQDSAFNSTDQLGGICSALQAGGVPAASGIGSQSQPSSLLISQQQLKDIQTQKEKKKRPRASADVIAAQWNKFSTFLTAGATTLRHYQNPFEDGYNATIPAVTLGGGYSILNNLDVGLAFNYANTNGTYHSGGGFDSNAYTPLLYVNYLPFDNAFVNLALSYTRRNQTIDRFAVAGTDGFTGNTTVISRLTSGNFNANQYSLNFLSGYDFAINNITFGPRVGVDVRQWEIDSYRESSNTGLELRYNAQHQTSLQTNLGLFASSAHSFSFGVLVPQINVAWVHEHANDSRTINAHFIQATDSTTGPGFVFQTENPARDWALIDIGASLLMEKGIQAFANFTTVQGNSNFESYGGNVGVRMEW</sequence>
<proteinExistence type="predicted"/>
<dbReference type="InterPro" id="IPR036709">
    <property type="entry name" value="Autotransporte_beta_dom_sf"/>
</dbReference>
<dbReference type="SMART" id="SM00869">
    <property type="entry name" value="Autotransporter"/>
    <property type="match status" value="1"/>
</dbReference>
<organism evidence="2 3">
    <name type="scientific">Methylomonas rivi</name>
    <dbReference type="NCBI Taxonomy" id="2952226"/>
    <lineage>
        <taxon>Bacteria</taxon>
        <taxon>Pseudomonadati</taxon>
        <taxon>Pseudomonadota</taxon>
        <taxon>Gammaproteobacteria</taxon>
        <taxon>Methylococcales</taxon>
        <taxon>Methylococcaceae</taxon>
        <taxon>Methylomonas</taxon>
    </lineage>
</organism>
<dbReference type="EMBL" id="JANIBK010000004">
    <property type="protein sequence ID" value="MCQ8127151.1"/>
    <property type="molecule type" value="Genomic_DNA"/>
</dbReference>
<name>A0ABT1U0I0_9GAMM</name>
<dbReference type="Gene3D" id="2.40.128.130">
    <property type="entry name" value="Autotransporter beta-domain"/>
    <property type="match status" value="1"/>
</dbReference>
<feature type="domain" description="Autotransporter" evidence="1">
    <location>
        <begin position="130"/>
        <end position="423"/>
    </location>
</feature>
<evidence type="ECO:0000313" key="2">
    <source>
        <dbReference type="EMBL" id="MCQ8127151.1"/>
    </source>
</evidence>